<proteinExistence type="predicted"/>
<protein>
    <submittedName>
        <fullName evidence="2">Uncharacterized protein</fullName>
    </submittedName>
</protein>
<dbReference type="EMBL" id="CAKOFQ010006683">
    <property type="protein sequence ID" value="CAH1959575.1"/>
    <property type="molecule type" value="Genomic_DNA"/>
</dbReference>
<dbReference type="Proteomes" id="UP001152888">
    <property type="component" value="Unassembled WGS sequence"/>
</dbReference>
<evidence type="ECO:0000313" key="3">
    <source>
        <dbReference type="Proteomes" id="UP001152888"/>
    </source>
</evidence>
<keyword evidence="1" id="KW-0472">Membrane</keyword>
<name>A0A9P0JTB8_ACAOB</name>
<gene>
    <name evidence="2" type="ORF">ACAOBT_LOCUS3240</name>
</gene>
<sequence>MFYIFVINSSPVNLCVFHVLAAIIILCENRIYPRYVYDSTHWRGARHFPDPLRILYFFTCKTVFRKIFITFLNTTCK</sequence>
<organism evidence="2 3">
    <name type="scientific">Acanthoscelides obtectus</name>
    <name type="common">Bean weevil</name>
    <name type="synonym">Bruchus obtectus</name>
    <dbReference type="NCBI Taxonomy" id="200917"/>
    <lineage>
        <taxon>Eukaryota</taxon>
        <taxon>Metazoa</taxon>
        <taxon>Ecdysozoa</taxon>
        <taxon>Arthropoda</taxon>
        <taxon>Hexapoda</taxon>
        <taxon>Insecta</taxon>
        <taxon>Pterygota</taxon>
        <taxon>Neoptera</taxon>
        <taxon>Endopterygota</taxon>
        <taxon>Coleoptera</taxon>
        <taxon>Polyphaga</taxon>
        <taxon>Cucujiformia</taxon>
        <taxon>Chrysomeloidea</taxon>
        <taxon>Chrysomelidae</taxon>
        <taxon>Bruchinae</taxon>
        <taxon>Bruchini</taxon>
        <taxon>Acanthoscelides</taxon>
    </lineage>
</organism>
<feature type="transmembrane region" description="Helical" evidence="1">
    <location>
        <begin position="6"/>
        <end position="27"/>
    </location>
</feature>
<dbReference type="AlphaFoldDB" id="A0A9P0JTB8"/>
<reference evidence="2" key="1">
    <citation type="submission" date="2022-03" db="EMBL/GenBank/DDBJ databases">
        <authorList>
            <person name="Sayadi A."/>
        </authorList>
    </citation>
    <scope>NUCLEOTIDE SEQUENCE</scope>
</reference>
<evidence type="ECO:0000313" key="2">
    <source>
        <dbReference type="EMBL" id="CAH1959575.1"/>
    </source>
</evidence>
<keyword evidence="1" id="KW-0812">Transmembrane</keyword>
<accession>A0A9P0JTB8</accession>
<comment type="caution">
    <text evidence="2">The sequence shown here is derived from an EMBL/GenBank/DDBJ whole genome shotgun (WGS) entry which is preliminary data.</text>
</comment>
<evidence type="ECO:0000256" key="1">
    <source>
        <dbReference type="SAM" id="Phobius"/>
    </source>
</evidence>
<keyword evidence="1" id="KW-1133">Transmembrane helix</keyword>
<keyword evidence="3" id="KW-1185">Reference proteome</keyword>